<feature type="compositionally biased region" description="Basic and acidic residues" evidence="1">
    <location>
        <begin position="146"/>
        <end position="164"/>
    </location>
</feature>
<evidence type="ECO:0000256" key="1">
    <source>
        <dbReference type="SAM" id="MobiDB-lite"/>
    </source>
</evidence>
<sequence length="254" mass="28143">MPPKGRRRLNDGYQVGQYVEFEYKHQIVAGKLLRCNPHKQWTVQPTDRRRRNETVPELALGAVISVREAMEIRAPKTGKKIASEDDRAVTPSPQDDEGAKGAKSSAAGAAGAAGQKRKNGGDDTNRQKLNDGKAVSFTQKSAPDAMQHDRKMNKAEKNAADRKKYGTRSSRGDGVLLTDAPVVKKKRQQTGRKIKKEDNCQVVKLKTGTLYLYRGENPRADSESKFPAFLSKTYLLNAMFVSSLVLEGRISRSI</sequence>
<reference evidence="2 3" key="1">
    <citation type="journal article" date="2012" name="Genome Biol.">
        <title>Genome and low-iron response of an oceanic diatom adapted to chronic iron limitation.</title>
        <authorList>
            <person name="Lommer M."/>
            <person name="Specht M."/>
            <person name="Roy A.S."/>
            <person name="Kraemer L."/>
            <person name="Andreson R."/>
            <person name="Gutowska M.A."/>
            <person name="Wolf J."/>
            <person name="Bergner S.V."/>
            <person name="Schilhabel M.B."/>
            <person name="Klostermeier U.C."/>
            <person name="Beiko R.G."/>
            <person name="Rosenstiel P."/>
            <person name="Hippler M."/>
            <person name="Laroche J."/>
        </authorList>
    </citation>
    <scope>NUCLEOTIDE SEQUENCE [LARGE SCALE GENOMIC DNA]</scope>
    <source>
        <strain evidence="2 3">CCMP1005</strain>
    </source>
</reference>
<name>K0R9Q2_THAOC</name>
<gene>
    <name evidence="2" type="ORF">THAOC_35740</name>
</gene>
<feature type="compositionally biased region" description="Low complexity" evidence="1">
    <location>
        <begin position="101"/>
        <end position="114"/>
    </location>
</feature>
<keyword evidence="3" id="KW-1185">Reference proteome</keyword>
<protein>
    <submittedName>
        <fullName evidence="2">Uncharacterized protein</fullName>
    </submittedName>
</protein>
<feature type="region of interest" description="Disordered" evidence="1">
    <location>
        <begin position="76"/>
        <end position="174"/>
    </location>
</feature>
<proteinExistence type="predicted"/>
<evidence type="ECO:0000313" key="3">
    <source>
        <dbReference type="Proteomes" id="UP000266841"/>
    </source>
</evidence>
<organism evidence="2 3">
    <name type="scientific">Thalassiosira oceanica</name>
    <name type="common">Marine diatom</name>
    <dbReference type="NCBI Taxonomy" id="159749"/>
    <lineage>
        <taxon>Eukaryota</taxon>
        <taxon>Sar</taxon>
        <taxon>Stramenopiles</taxon>
        <taxon>Ochrophyta</taxon>
        <taxon>Bacillariophyta</taxon>
        <taxon>Coscinodiscophyceae</taxon>
        <taxon>Thalassiosirophycidae</taxon>
        <taxon>Thalassiosirales</taxon>
        <taxon>Thalassiosiraceae</taxon>
        <taxon>Thalassiosira</taxon>
    </lineage>
</organism>
<dbReference type="AlphaFoldDB" id="K0R9Q2"/>
<dbReference type="eggNOG" id="ENOG502R23X">
    <property type="taxonomic scope" value="Eukaryota"/>
</dbReference>
<feature type="compositionally biased region" description="Basic and acidic residues" evidence="1">
    <location>
        <begin position="119"/>
        <end position="131"/>
    </location>
</feature>
<dbReference type="Proteomes" id="UP000266841">
    <property type="component" value="Unassembled WGS sequence"/>
</dbReference>
<accession>K0R9Q2</accession>
<evidence type="ECO:0000313" key="2">
    <source>
        <dbReference type="EMBL" id="EJK45641.1"/>
    </source>
</evidence>
<comment type="caution">
    <text evidence="2">The sequence shown here is derived from an EMBL/GenBank/DDBJ whole genome shotgun (WGS) entry which is preliminary data.</text>
</comment>
<dbReference type="EMBL" id="AGNL01048371">
    <property type="protein sequence ID" value="EJK45641.1"/>
    <property type="molecule type" value="Genomic_DNA"/>
</dbReference>